<protein>
    <recommendedName>
        <fullName evidence="9">DUF1772-domain-containing protein</fullName>
    </recommendedName>
</protein>
<dbReference type="OrthoDB" id="5954308at2759"/>
<reference evidence="7 8" key="2">
    <citation type="submission" date="2015-05" db="EMBL/GenBank/DDBJ databases">
        <authorList>
            <person name="Morales-Cruz A."/>
            <person name="Amrine K.C."/>
            <person name="Cantu D."/>
        </authorList>
    </citation>
    <scope>NUCLEOTIDE SEQUENCE [LARGE SCALE GENOMIC DNA]</scope>
    <source>
        <strain evidence="7">DA912</strain>
    </source>
</reference>
<organism evidence="7 8">
    <name type="scientific">Diaporthe ampelina</name>
    <dbReference type="NCBI Taxonomy" id="1214573"/>
    <lineage>
        <taxon>Eukaryota</taxon>
        <taxon>Fungi</taxon>
        <taxon>Dikarya</taxon>
        <taxon>Ascomycota</taxon>
        <taxon>Pezizomycotina</taxon>
        <taxon>Sordariomycetes</taxon>
        <taxon>Sordariomycetidae</taxon>
        <taxon>Diaporthales</taxon>
        <taxon>Diaporthaceae</taxon>
        <taxon>Diaporthe</taxon>
    </lineage>
</organism>
<keyword evidence="2 6" id="KW-0812">Transmembrane</keyword>
<dbReference type="EMBL" id="LCUC01000174">
    <property type="protein sequence ID" value="KKY35010.1"/>
    <property type="molecule type" value="Genomic_DNA"/>
</dbReference>
<dbReference type="GO" id="GO:0016020">
    <property type="term" value="C:membrane"/>
    <property type="evidence" value="ECO:0007669"/>
    <property type="project" value="UniProtKB-SubCell"/>
</dbReference>
<dbReference type="Proteomes" id="UP000034680">
    <property type="component" value="Unassembled WGS sequence"/>
</dbReference>
<evidence type="ECO:0000313" key="7">
    <source>
        <dbReference type="EMBL" id="KKY35010.1"/>
    </source>
</evidence>
<evidence type="ECO:0000256" key="1">
    <source>
        <dbReference type="ARBA" id="ARBA00004141"/>
    </source>
</evidence>
<proteinExistence type="inferred from homology"/>
<dbReference type="AlphaFoldDB" id="A0A0G2I543"/>
<comment type="caution">
    <text evidence="7">The sequence shown here is derived from an EMBL/GenBank/DDBJ whole genome shotgun (WGS) entry which is preliminary data.</text>
</comment>
<evidence type="ECO:0000313" key="8">
    <source>
        <dbReference type="Proteomes" id="UP000034680"/>
    </source>
</evidence>
<evidence type="ECO:0000256" key="3">
    <source>
        <dbReference type="ARBA" id="ARBA00022989"/>
    </source>
</evidence>
<feature type="transmembrane region" description="Helical" evidence="6">
    <location>
        <begin position="59"/>
        <end position="78"/>
    </location>
</feature>
<sequence>MSQSSSPAIRTTEAASIFLSTLTAGGNLALSILVVPRLLESPTPLMLRQWVNSYNLTKVMFPALGSLSGLSYLFLSYHHHSSAAATKAKAYLGAGLLCLSVMPYTWAFILPTNRKILRKAEEMRGLKAVEGVEVEEQGVGPRGEESAKWLVDHWGMLNLPRGVATAVAGMLGLAATMRRV</sequence>
<feature type="transmembrane region" description="Helical" evidence="6">
    <location>
        <begin position="90"/>
        <end position="109"/>
    </location>
</feature>
<name>A0A0G2I543_9PEZI</name>
<keyword evidence="4 6" id="KW-0472">Membrane</keyword>
<evidence type="ECO:0000256" key="6">
    <source>
        <dbReference type="SAM" id="Phobius"/>
    </source>
</evidence>
<comment type="similarity">
    <text evidence="5">Belongs to the anthrone oxygenase family.</text>
</comment>
<dbReference type="PANTHER" id="PTHR35042">
    <property type="entry name" value="ANTHRONE OXYGENASE ENCC"/>
    <property type="match status" value="1"/>
</dbReference>
<feature type="transmembrane region" description="Helical" evidence="6">
    <location>
        <begin position="12"/>
        <end position="39"/>
    </location>
</feature>
<evidence type="ECO:0000256" key="2">
    <source>
        <dbReference type="ARBA" id="ARBA00022692"/>
    </source>
</evidence>
<keyword evidence="8" id="KW-1185">Reference proteome</keyword>
<dbReference type="Pfam" id="PF08592">
    <property type="entry name" value="Anthrone_oxy"/>
    <property type="match status" value="1"/>
</dbReference>
<accession>A0A0G2I543</accession>
<reference evidence="7 8" key="1">
    <citation type="submission" date="2015-05" db="EMBL/GenBank/DDBJ databases">
        <title>Distinctive expansion of gene families associated with plant cell wall degradation and secondary metabolism in the genomes of grapevine trunk pathogens.</title>
        <authorList>
            <person name="Lawrence D.P."/>
            <person name="Travadon R."/>
            <person name="Rolshausen P.E."/>
            <person name="Baumgartner K."/>
        </authorList>
    </citation>
    <scope>NUCLEOTIDE SEQUENCE [LARGE SCALE GENOMIC DNA]</scope>
    <source>
        <strain evidence="7">DA912</strain>
    </source>
</reference>
<gene>
    <name evidence="7" type="ORF">UCDDA912_g04960</name>
</gene>
<evidence type="ECO:0000256" key="4">
    <source>
        <dbReference type="ARBA" id="ARBA00023136"/>
    </source>
</evidence>
<dbReference type="PANTHER" id="PTHR35042:SF1">
    <property type="entry name" value="DUF1772-DOMAIN-CONTAINING PROTEIN"/>
    <property type="match status" value="1"/>
</dbReference>
<dbReference type="InterPro" id="IPR013901">
    <property type="entry name" value="Anthrone_oxy"/>
</dbReference>
<evidence type="ECO:0000256" key="5">
    <source>
        <dbReference type="ARBA" id="ARBA00034313"/>
    </source>
</evidence>
<keyword evidence="3 6" id="KW-1133">Transmembrane helix</keyword>
<evidence type="ECO:0008006" key="9">
    <source>
        <dbReference type="Google" id="ProtNLM"/>
    </source>
</evidence>
<comment type="subcellular location">
    <subcellularLocation>
        <location evidence="1">Membrane</location>
        <topology evidence="1">Multi-pass membrane protein</topology>
    </subcellularLocation>
</comment>